<dbReference type="InterPro" id="IPR001846">
    <property type="entry name" value="VWF_type-D"/>
</dbReference>
<feature type="domain" description="VWFD" evidence="1">
    <location>
        <begin position="101"/>
        <end position="210"/>
    </location>
</feature>
<accession>A0AAV2IB62</accession>
<comment type="caution">
    <text evidence="2">The sequence shown here is derived from an EMBL/GenBank/DDBJ whole genome shotgun (WGS) entry which is preliminary data.</text>
</comment>
<name>A0AAV2IB62_LYMST</name>
<dbReference type="PROSITE" id="PS51233">
    <property type="entry name" value="VWFD"/>
    <property type="match status" value="1"/>
</dbReference>
<dbReference type="InterPro" id="IPR051495">
    <property type="entry name" value="Epithelial_Barrier/Signaling"/>
</dbReference>
<proteinExistence type="predicted"/>
<dbReference type="AlphaFoldDB" id="A0AAV2IB62"/>
<evidence type="ECO:0000259" key="1">
    <source>
        <dbReference type="PROSITE" id="PS51233"/>
    </source>
</evidence>
<organism evidence="2 3">
    <name type="scientific">Lymnaea stagnalis</name>
    <name type="common">Great pond snail</name>
    <name type="synonym">Helix stagnalis</name>
    <dbReference type="NCBI Taxonomy" id="6523"/>
    <lineage>
        <taxon>Eukaryota</taxon>
        <taxon>Metazoa</taxon>
        <taxon>Spiralia</taxon>
        <taxon>Lophotrochozoa</taxon>
        <taxon>Mollusca</taxon>
        <taxon>Gastropoda</taxon>
        <taxon>Heterobranchia</taxon>
        <taxon>Euthyneura</taxon>
        <taxon>Panpulmonata</taxon>
        <taxon>Hygrophila</taxon>
        <taxon>Lymnaeoidea</taxon>
        <taxon>Lymnaeidae</taxon>
        <taxon>Lymnaea</taxon>
    </lineage>
</organism>
<dbReference type="EMBL" id="CAXITT010000468">
    <property type="protein sequence ID" value="CAL1542075.1"/>
    <property type="molecule type" value="Genomic_DNA"/>
</dbReference>
<reference evidence="2 3" key="1">
    <citation type="submission" date="2024-04" db="EMBL/GenBank/DDBJ databases">
        <authorList>
            <consortium name="Genoscope - CEA"/>
            <person name="William W."/>
        </authorList>
    </citation>
    <scope>NUCLEOTIDE SEQUENCE [LARGE SCALE GENOMIC DNA]</scope>
</reference>
<dbReference type="PANTHER" id="PTHR13802">
    <property type="entry name" value="MUCIN 4-RELATED"/>
    <property type="match status" value="1"/>
</dbReference>
<feature type="non-terminal residue" evidence="2">
    <location>
        <position position="1"/>
    </location>
</feature>
<feature type="non-terminal residue" evidence="2">
    <location>
        <position position="210"/>
    </location>
</feature>
<protein>
    <recommendedName>
        <fullName evidence="1">VWFD domain-containing protein</fullName>
    </recommendedName>
</protein>
<evidence type="ECO:0000313" key="3">
    <source>
        <dbReference type="Proteomes" id="UP001497497"/>
    </source>
</evidence>
<evidence type="ECO:0000313" key="2">
    <source>
        <dbReference type="EMBL" id="CAL1542075.1"/>
    </source>
</evidence>
<dbReference type="PANTHER" id="PTHR13802:SF59">
    <property type="entry name" value="SUSHI DOMAIN-CONTAINING PROTEIN 2"/>
    <property type="match status" value="1"/>
</dbReference>
<dbReference type="Pfam" id="PF00094">
    <property type="entry name" value="VWD"/>
    <property type="match status" value="1"/>
</dbReference>
<dbReference type="Proteomes" id="UP001497497">
    <property type="component" value="Unassembled WGS sequence"/>
</dbReference>
<keyword evidence="3" id="KW-1185">Reference proteome</keyword>
<gene>
    <name evidence="2" type="ORF">GSLYS_00015681001</name>
</gene>
<sequence length="210" mass="23879">RLLASNKRNKLCCYQRGKPKNPEDWRDVEQTMRDASYVPASPVSGHVLIYEPWSGYYYNNDAARENIKTHTTCCKNSPKELCERFYKIFPDMGCTDFVEFIPASALGEPHITTLDGVTYTMNGWGEYILMDVKSENFTLQARTSIVETSNGTLANATVFTAFAAREGDYAKLQVELSPNNKSLVIYVNGMDITNDFYNDQEFHTELDMIS</sequence>